<dbReference type="AlphaFoldDB" id="A0A7J8RYU8"/>
<accession>A0A7J8RYU8</accession>
<reference evidence="1 2" key="1">
    <citation type="journal article" date="2019" name="Genome Biol. Evol.">
        <title>Insights into the evolution of the New World diploid cottons (Gossypium, subgenus Houzingenia) based on genome sequencing.</title>
        <authorList>
            <person name="Grover C.E."/>
            <person name="Arick M.A. 2nd"/>
            <person name="Thrash A."/>
            <person name="Conover J.L."/>
            <person name="Sanders W.S."/>
            <person name="Peterson D.G."/>
            <person name="Frelichowski J.E."/>
            <person name="Scheffler J.A."/>
            <person name="Scheffler B.E."/>
            <person name="Wendel J.F."/>
        </authorList>
    </citation>
    <scope>NUCLEOTIDE SEQUENCE [LARGE SCALE GENOMIC DNA]</scope>
    <source>
        <strain evidence="1">27</strain>
        <tissue evidence="1">Leaf</tissue>
    </source>
</reference>
<gene>
    <name evidence="1" type="ORF">Godav_028290</name>
</gene>
<sequence>MEEGYWHIIMEVSKKIKMKNL</sequence>
<keyword evidence="2" id="KW-1185">Reference proteome</keyword>
<dbReference type="EMBL" id="JABFAC010000007">
    <property type="protein sequence ID" value="MBA0619047.1"/>
    <property type="molecule type" value="Genomic_DNA"/>
</dbReference>
<proteinExistence type="predicted"/>
<dbReference type="Proteomes" id="UP000593561">
    <property type="component" value="Unassembled WGS sequence"/>
</dbReference>
<evidence type="ECO:0000313" key="1">
    <source>
        <dbReference type="EMBL" id="MBA0619047.1"/>
    </source>
</evidence>
<comment type="caution">
    <text evidence="1">The sequence shown here is derived from an EMBL/GenBank/DDBJ whole genome shotgun (WGS) entry which is preliminary data.</text>
</comment>
<name>A0A7J8RYU8_GOSDV</name>
<organism evidence="1 2">
    <name type="scientific">Gossypium davidsonii</name>
    <name type="common">Davidson's cotton</name>
    <name type="synonym">Gossypium klotzschianum subsp. davidsonii</name>
    <dbReference type="NCBI Taxonomy" id="34287"/>
    <lineage>
        <taxon>Eukaryota</taxon>
        <taxon>Viridiplantae</taxon>
        <taxon>Streptophyta</taxon>
        <taxon>Embryophyta</taxon>
        <taxon>Tracheophyta</taxon>
        <taxon>Spermatophyta</taxon>
        <taxon>Magnoliopsida</taxon>
        <taxon>eudicotyledons</taxon>
        <taxon>Gunneridae</taxon>
        <taxon>Pentapetalae</taxon>
        <taxon>rosids</taxon>
        <taxon>malvids</taxon>
        <taxon>Malvales</taxon>
        <taxon>Malvaceae</taxon>
        <taxon>Malvoideae</taxon>
        <taxon>Gossypium</taxon>
    </lineage>
</organism>
<evidence type="ECO:0000313" key="2">
    <source>
        <dbReference type="Proteomes" id="UP000593561"/>
    </source>
</evidence>
<protein>
    <submittedName>
        <fullName evidence="1">Uncharacterized protein</fullName>
    </submittedName>
</protein>